<feature type="transmembrane region" description="Helical" evidence="7">
    <location>
        <begin position="221"/>
        <end position="246"/>
    </location>
</feature>
<dbReference type="GO" id="GO:0005886">
    <property type="term" value="C:plasma membrane"/>
    <property type="evidence" value="ECO:0007669"/>
    <property type="project" value="UniProtKB-SubCell"/>
</dbReference>
<feature type="domain" description="EamA" evidence="8">
    <location>
        <begin position="161"/>
        <end position="291"/>
    </location>
</feature>
<dbReference type="EMBL" id="HE663493">
    <property type="protein sequence ID" value="CCG09582.1"/>
    <property type="molecule type" value="Genomic_DNA"/>
</dbReference>
<feature type="transmembrane region" description="Helical" evidence="7">
    <location>
        <begin position="161"/>
        <end position="179"/>
    </location>
</feature>
<evidence type="ECO:0000256" key="7">
    <source>
        <dbReference type="SAM" id="Phobius"/>
    </source>
</evidence>
<evidence type="ECO:0000256" key="3">
    <source>
        <dbReference type="ARBA" id="ARBA00022692"/>
    </source>
</evidence>
<dbReference type="InterPro" id="IPR051258">
    <property type="entry name" value="Diverse_Substrate_Transporter"/>
</dbReference>
<dbReference type="SUPFAM" id="SSF103481">
    <property type="entry name" value="Multidrug resistance efflux transporter EmrE"/>
    <property type="match status" value="2"/>
</dbReference>
<evidence type="ECO:0000256" key="6">
    <source>
        <dbReference type="SAM" id="MobiDB-lite"/>
    </source>
</evidence>
<dbReference type="Pfam" id="PF00892">
    <property type="entry name" value="EamA"/>
    <property type="match status" value="2"/>
</dbReference>
<evidence type="ECO:0000313" key="10">
    <source>
        <dbReference type="Proteomes" id="UP000033220"/>
    </source>
</evidence>
<dbReference type="InterPro" id="IPR037185">
    <property type="entry name" value="EmrE-like"/>
</dbReference>
<name>H6SQ63_PARPM</name>
<feature type="transmembrane region" description="Helical" evidence="7">
    <location>
        <begin position="253"/>
        <end position="270"/>
    </location>
</feature>
<feature type="compositionally biased region" description="Basic and acidic residues" evidence="6">
    <location>
        <begin position="309"/>
        <end position="328"/>
    </location>
</feature>
<feature type="transmembrane region" description="Helical" evidence="7">
    <location>
        <begin position="42"/>
        <end position="63"/>
    </location>
</feature>
<feature type="transmembrane region" description="Helical" evidence="7">
    <location>
        <begin position="75"/>
        <end position="97"/>
    </location>
</feature>
<evidence type="ECO:0000313" key="9">
    <source>
        <dbReference type="EMBL" id="CCG09582.1"/>
    </source>
</evidence>
<dbReference type="eggNOG" id="COG0697">
    <property type="taxonomic scope" value="Bacteria"/>
</dbReference>
<evidence type="ECO:0000256" key="1">
    <source>
        <dbReference type="ARBA" id="ARBA00004651"/>
    </source>
</evidence>
<keyword evidence="5 7" id="KW-0472">Membrane</keyword>
<dbReference type="PANTHER" id="PTHR42920:SF11">
    <property type="entry name" value="INNER MEMBRANE PROTEIN YTFF"/>
    <property type="match status" value="1"/>
</dbReference>
<feature type="transmembrane region" description="Helical" evidence="7">
    <location>
        <begin position="131"/>
        <end position="149"/>
    </location>
</feature>
<keyword evidence="10" id="KW-1185">Reference proteome</keyword>
<evidence type="ECO:0000256" key="2">
    <source>
        <dbReference type="ARBA" id="ARBA00022475"/>
    </source>
</evidence>
<accession>H6SQ63</accession>
<dbReference type="HOGENOM" id="CLU_042632_0_0_5"/>
<organism evidence="9 10">
    <name type="scientific">Pararhodospirillum photometricum DSM 122</name>
    <dbReference type="NCBI Taxonomy" id="1150469"/>
    <lineage>
        <taxon>Bacteria</taxon>
        <taxon>Pseudomonadati</taxon>
        <taxon>Pseudomonadota</taxon>
        <taxon>Alphaproteobacteria</taxon>
        <taxon>Rhodospirillales</taxon>
        <taxon>Rhodospirillaceae</taxon>
        <taxon>Pararhodospirillum</taxon>
    </lineage>
</organism>
<feature type="transmembrane region" description="Helical" evidence="7">
    <location>
        <begin position="103"/>
        <end position="124"/>
    </location>
</feature>
<proteinExistence type="predicted"/>
<dbReference type="KEGG" id="rpm:RSPPHO_02956"/>
<dbReference type="InterPro" id="IPR000620">
    <property type="entry name" value="EamA_dom"/>
</dbReference>
<evidence type="ECO:0000259" key="8">
    <source>
        <dbReference type="Pfam" id="PF00892"/>
    </source>
</evidence>
<evidence type="ECO:0000256" key="4">
    <source>
        <dbReference type="ARBA" id="ARBA00022989"/>
    </source>
</evidence>
<reference evidence="9 10" key="1">
    <citation type="submission" date="2012-02" db="EMBL/GenBank/DDBJ databases">
        <title>Shotgun genome sequence of Phaeospirillum photometricum DSM 122.</title>
        <authorList>
            <person name="Duquesne K."/>
            <person name="Sturgis J."/>
        </authorList>
    </citation>
    <scope>NUCLEOTIDE SEQUENCE [LARGE SCALE GENOMIC DNA]</scope>
    <source>
        <strain evidence="10">DSM122</strain>
    </source>
</reference>
<comment type="subcellular location">
    <subcellularLocation>
        <location evidence="1">Cell membrane</location>
        <topology evidence="1">Multi-pass membrane protein</topology>
    </subcellularLocation>
</comment>
<keyword evidence="2" id="KW-1003">Cell membrane</keyword>
<dbReference type="PATRIC" id="fig|1150469.3.peg.3334"/>
<keyword evidence="3 7" id="KW-0812">Transmembrane</keyword>
<protein>
    <submittedName>
        <fullName evidence="9">Transporter of the DMT superfamily</fullName>
    </submittedName>
</protein>
<dbReference type="Proteomes" id="UP000033220">
    <property type="component" value="Chromosome DSM 122"/>
</dbReference>
<gene>
    <name evidence="9" type="primary">cnrT</name>
    <name evidence="9" type="ORF">RSPPHO_02956</name>
</gene>
<feature type="region of interest" description="Disordered" evidence="6">
    <location>
        <begin position="309"/>
        <end position="360"/>
    </location>
</feature>
<feature type="transmembrane region" description="Helical" evidence="7">
    <location>
        <begin position="191"/>
        <end position="215"/>
    </location>
</feature>
<dbReference type="PANTHER" id="PTHR42920">
    <property type="entry name" value="OS03G0707200 PROTEIN-RELATED"/>
    <property type="match status" value="1"/>
</dbReference>
<dbReference type="STRING" id="1150469.RSPPHO_02956"/>
<sequence length="360" mass="36960">MVWQETGMFSLSLGPVLALVSAALFGASTPFAKALLAGVDPWLLAGILYLGSGVGLGLLSLARRRRGPLPDRADLPWLGGAILAGGVVAPVLLLLGLQGLAGSTASLLLNAEVVLTALIAWGLFRENAGRRVMVGLGAIVAGAVILSWPGASESGPDGTPWAVLALLGACLGWAIDNNLTRKVSLNDPLVLAGLKGGAAGLTNVVLALGVGHAALPSPSLVAAGAGLGFLGYGLSLVAFVVALRLLGTARTGAYFATAPFIGALMSVLVLGEPLSGPLLVAAGLMGWGVWLHLTEQHTHAHDHPALTHVHTHDHANDPDGHHRHEHPPGNEGLPHCHPHTHPALSHRHAHVPDAHHRHAH</sequence>
<evidence type="ECO:0000256" key="5">
    <source>
        <dbReference type="ARBA" id="ARBA00023136"/>
    </source>
</evidence>
<keyword evidence="4 7" id="KW-1133">Transmembrane helix</keyword>
<dbReference type="AlphaFoldDB" id="H6SQ63"/>
<feature type="compositionally biased region" description="Basic residues" evidence="6">
    <location>
        <begin position="336"/>
        <end position="360"/>
    </location>
</feature>
<feature type="domain" description="EamA" evidence="8">
    <location>
        <begin position="13"/>
        <end position="147"/>
    </location>
</feature>